<protein>
    <submittedName>
        <fullName evidence="1">Virion-associated component</fullName>
    </submittedName>
</protein>
<evidence type="ECO:0000313" key="1">
    <source>
        <dbReference type="EMBL" id="APU92949.1"/>
    </source>
</evidence>
<gene>
    <name evidence="1" type="ORF">POI1126_21</name>
</gene>
<dbReference type="EMBL" id="KY417925">
    <property type="protein sequence ID" value="APU92949.1"/>
    <property type="molecule type" value="Genomic_DNA"/>
</dbReference>
<organism evidence="1 2">
    <name type="scientific">Ochrobactrum phage POI1126</name>
    <dbReference type="NCBI Taxonomy" id="1932118"/>
    <lineage>
        <taxon>Viruses</taxon>
        <taxon>Duplodnaviria</taxon>
        <taxon>Heunggongvirae</taxon>
        <taxon>Uroviricota</taxon>
        <taxon>Caudoviricetes</taxon>
        <taxon>Namazuvirus</taxon>
        <taxon>Namazuvirus POI1126</taxon>
    </lineage>
</organism>
<reference evidence="1 2" key="1">
    <citation type="journal article" date="2017" name="Front. Microbiol.">
        <title>Prevalence, Host Range, and Comparative Genomic Analysis of Temperate Ochrobactrum Phages.</title>
        <authorList>
            <person name="Jackel C."/>
            <person name="Hertwig S."/>
            <person name="Scholz H.C."/>
            <person name="Nockler K."/>
            <person name="Reetz J."/>
            <person name="Hammerl J.A."/>
        </authorList>
    </citation>
    <scope>NUCLEOTIDE SEQUENCE [LARGE SCALE GENOMIC DNA]</scope>
</reference>
<accession>A0A240F4S5</accession>
<keyword evidence="2" id="KW-1185">Reference proteome</keyword>
<proteinExistence type="predicted"/>
<name>A0A240F4S5_9CAUD</name>
<sequence length="582" mass="62870">MPAIKLTAFTGEQPRLISRLLPATAAQFSVNTRLDDGGLTPFNTPVQEHSIASADAKTIYRFQNEWLWWTGIVHAAPGPVAEERLYYTGDGKPKMRVNGTVYDLAVARPSAALATALSGTGNGDTQTRIYTYTYVTEMGEESEPAPASANLDWKPGQTVTLSGFQAPPGGRAITKQRIYRSQTGSKGTYFYFIAERDASSANFVDNIAVDAFQEMLPSVAWNAPPDTLRGLIAMPNGMMAAFDGKKLYFCEPFRPHAWPEKYVLTTDADIVGLGAIGTSLVIATKANPYLATGSSPDTMQMVKLEANLPCVNARGIVDLGFAIAYPSNEGLAAVAANGEAKLVTGNIMGVNEWRALSPETIIGGQLSGRYIAFYDTEDVDGTQLTGAVFFDLGSTPYLIRTNTAVSSSTYEIETGAVYFLAKGERDIYRLDSPQGDRESYYWKSKDFHMSGEASFAAIQIDTIDYVSPLEYKNYETQRAQILAKNAELIASKVSLGDLNSAPINHIAFAGDNLLRLPTPPGNVRVGVYANGRLIATVTRTGTPVRLPAVAGTVWEIDVSANVSVSQIVMASTMDELKRVAMS</sequence>
<evidence type="ECO:0000313" key="2">
    <source>
        <dbReference type="Proteomes" id="UP000221249"/>
    </source>
</evidence>
<dbReference type="Proteomes" id="UP000221249">
    <property type="component" value="Segment"/>
</dbReference>